<dbReference type="InterPro" id="IPR033140">
    <property type="entry name" value="Lipase_GDXG_put_SER_AS"/>
</dbReference>
<comment type="similarity">
    <text evidence="1">Belongs to the 'GDXG' lipolytic enzyme family.</text>
</comment>
<evidence type="ECO:0000313" key="6">
    <source>
        <dbReference type="EMBL" id="KAG0653626.1"/>
    </source>
</evidence>
<dbReference type="SUPFAM" id="SSF53474">
    <property type="entry name" value="alpha/beta-Hydrolases"/>
    <property type="match status" value="1"/>
</dbReference>
<name>A0A9P7B1R5_RHOMI</name>
<comment type="caution">
    <text evidence="6">The sequence shown here is derived from an EMBL/GenBank/DDBJ whole genome shotgun (WGS) entry which is preliminary data.</text>
</comment>
<dbReference type="OrthoDB" id="2152029at2759"/>
<feature type="active site" evidence="3">
    <location>
        <position position="219"/>
    </location>
</feature>
<dbReference type="InterPro" id="IPR013094">
    <property type="entry name" value="AB_hydrolase_3"/>
</dbReference>
<evidence type="ECO:0000256" key="1">
    <source>
        <dbReference type="ARBA" id="ARBA00010515"/>
    </source>
</evidence>
<dbReference type="PANTHER" id="PTHR48081">
    <property type="entry name" value="AB HYDROLASE SUPERFAMILY PROTEIN C4A8.06C"/>
    <property type="match status" value="1"/>
</dbReference>
<dbReference type="GO" id="GO:0016787">
    <property type="term" value="F:hydrolase activity"/>
    <property type="evidence" value="ECO:0007669"/>
    <property type="project" value="UniProtKB-KW"/>
</dbReference>
<gene>
    <name evidence="6" type="ORF">C6P46_002374</name>
</gene>
<dbReference type="Proteomes" id="UP000777482">
    <property type="component" value="Unassembled WGS sequence"/>
</dbReference>
<proteinExistence type="inferred from homology"/>
<dbReference type="Gene3D" id="3.40.50.1820">
    <property type="entry name" value="alpha/beta hydrolase"/>
    <property type="match status" value="1"/>
</dbReference>
<protein>
    <recommendedName>
        <fullName evidence="5">Alpha/beta hydrolase fold-3 domain-containing protein</fullName>
    </recommendedName>
</protein>
<dbReference type="EMBL" id="PUHQ01000186">
    <property type="protein sequence ID" value="KAG0653626.1"/>
    <property type="molecule type" value="Genomic_DNA"/>
</dbReference>
<sequence>MDQMATSEVSAAAEQNVEAVPPPKQSTADKFLTALTLIRLAFVGAWKHYTVGPPAPTWPLFVSIVTYLIRTSATSATRKRTANPPRTRAELVGLAQVKSTLDKFVVDKDALEDAIVKEAEWTVHDSLLPSCTTKGRTTPRPQVVLYLHGGAHVRLSPRTHRRTVARISQEFKCRALSLDYRLSPGVVFPASTLDAVSAYFYLTEDLGIAPEEIIVAGDSAGGGLCLTLMQYLRDAGLPQVGAAYLLSPWCDLTTSFESWNRNKDHDYIKIDDENDPMHPPRLYLSPLYPRTPAGDAAYARVLLSGYVSQALAPLEALRDLPPMLVQTGGLETLVDENVVLVRRLRLAGGNEGKVTHQVWMDGVHVFQALQPDRAGASALREAGKWYARLRSSSSSSATAAAAVPEAEWTRKIDRLIEEEKQARIARTGGPLKRAKPANREWDYVRSVERVQPEVACKVGAAHEEVARKAAEEARRIEGERAESEVFRPVRAGSC</sequence>
<dbReference type="PANTHER" id="PTHR48081:SF8">
    <property type="entry name" value="ALPHA_BETA HYDROLASE FOLD-3 DOMAIN-CONTAINING PROTEIN-RELATED"/>
    <property type="match status" value="1"/>
</dbReference>
<dbReference type="InterPro" id="IPR050300">
    <property type="entry name" value="GDXG_lipolytic_enzyme"/>
</dbReference>
<evidence type="ECO:0000256" key="3">
    <source>
        <dbReference type="PROSITE-ProRule" id="PRU10038"/>
    </source>
</evidence>
<dbReference type="PROSITE" id="PS01174">
    <property type="entry name" value="LIPASE_GDXG_SER"/>
    <property type="match status" value="1"/>
</dbReference>
<dbReference type="Pfam" id="PF07859">
    <property type="entry name" value="Abhydrolase_3"/>
    <property type="match status" value="1"/>
</dbReference>
<feature type="region of interest" description="Disordered" evidence="4">
    <location>
        <begin position="1"/>
        <end position="23"/>
    </location>
</feature>
<feature type="domain" description="Alpha/beta hydrolase fold-3" evidence="5">
    <location>
        <begin position="144"/>
        <end position="367"/>
    </location>
</feature>
<evidence type="ECO:0000259" key="5">
    <source>
        <dbReference type="Pfam" id="PF07859"/>
    </source>
</evidence>
<reference evidence="6 7" key="1">
    <citation type="submission" date="2020-11" db="EMBL/GenBank/DDBJ databases">
        <title>Kefir isolates.</title>
        <authorList>
            <person name="Marcisauskas S."/>
            <person name="Kim Y."/>
            <person name="Blasche S."/>
        </authorList>
    </citation>
    <scope>NUCLEOTIDE SEQUENCE [LARGE SCALE GENOMIC DNA]</scope>
    <source>
        <strain evidence="6 7">KR</strain>
    </source>
</reference>
<evidence type="ECO:0000313" key="7">
    <source>
        <dbReference type="Proteomes" id="UP000777482"/>
    </source>
</evidence>
<keyword evidence="7" id="KW-1185">Reference proteome</keyword>
<accession>A0A9P7B1R5</accession>
<organism evidence="6 7">
    <name type="scientific">Rhodotorula mucilaginosa</name>
    <name type="common">Yeast</name>
    <name type="synonym">Rhodotorula rubra</name>
    <dbReference type="NCBI Taxonomy" id="5537"/>
    <lineage>
        <taxon>Eukaryota</taxon>
        <taxon>Fungi</taxon>
        <taxon>Dikarya</taxon>
        <taxon>Basidiomycota</taxon>
        <taxon>Pucciniomycotina</taxon>
        <taxon>Microbotryomycetes</taxon>
        <taxon>Sporidiobolales</taxon>
        <taxon>Sporidiobolaceae</taxon>
        <taxon>Rhodotorula</taxon>
    </lineage>
</organism>
<evidence type="ECO:0000256" key="2">
    <source>
        <dbReference type="ARBA" id="ARBA00022801"/>
    </source>
</evidence>
<dbReference type="AlphaFoldDB" id="A0A9P7B1R5"/>
<evidence type="ECO:0000256" key="4">
    <source>
        <dbReference type="SAM" id="MobiDB-lite"/>
    </source>
</evidence>
<dbReference type="InterPro" id="IPR029058">
    <property type="entry name" value="AB_hydrolase_fold"/>
</dbReference>
<keyword evidence="2" id="KW-0378">Hydrolase</keyword>